<feature type="domain" description="DUF6531" evidence="3">
    <location>
        <begin position="429"/>
        <end position="503"/>
    </location>
</feature>
<dbReference type="EMBL" id="JZDQ02000007">
    <property type="protein sequence ID" value="OIJ27671.1"/>
    <property type="molecule type" value="Genomic_DNA"/>
</dbReference>
<feature type="region of interest" description="Disordered" evidence="2">
    <location>
        <begin position="241"/>
        <end position="268"/>
    </location>
</feature>
<dbReference type="InterPro" id="IPR045351">
    <property type="entry name" value="DUF6531"/>
</dbReference>
<dbReference type="InterPro" id="IPR006530">
    <property type="entry name" value="YD"/>
</dbReference>
<feature type="domain" description="Putative T7SS secretion signal" evidence="4">
    <location>
        <begin position="19"/>
        <end position="268"/>
    </location>
</feature>
<sequence>MGIGGWLRDRANDVGEAVEGAIDDGAELLGEGVEQLSHVAEDGLDAIGAESAADWVREHGDQLADQLGADVGEMQLGETEDPKQLVHGDAGKIDEAVSHLTDLAKAFGDVSAGMSSIEVGNWQGQAGDAYDSRWSKTPADWARAQAACEKASGALKSFSSTVTWAQDQAAEAIRQWKEAETKQKAALDAHNAKVSDYNSAVDRYNSTAASGGDPGVKPTAPGEFVDPGPALFEAAQETLNEARRQRNEAGDQAASTISSATATAPESPDFVGRMSANATDLAAWGQTQQMHLTGGALKGLAGMARFARSINPTDPYNLLHPVEYTETLSNTAAGLVYATAHPGELASALVGSGWTTDPAEALGRLAPDAIITALTAGGGAAAKGAGALDDLARLGDDASRFADDAARIGDDAADAARRGVPDECKNVCGDPVDVATGAVFLEQTDLHLPGVHPLVVTRKHSSDWTYGLWFGRTWASTFDERIDLDDDGEHVVVVRADATAQVFPRPTPEEPTEPVAGGGTRLSVTEVGGYTLTDLTTGQHRHYLAPVEGRSMLAALTDPTGHRYMIARDPYGAPVEIRHTGGYRVLIDTQGSRITALTVVRDDGTEPVKVAEYVYGLGDTDAGHLVGVINASGHPLRFGYDEIGRLVEWADRNDTVYSYRYDEAGRCVDQAGTAGVMANTFAYTVISPSLRETVVTDSAGHSTRFLINERSQVISVTDPLGGETRSVWDERNRLLSRTDPLGRTTSFSYDADGTLVAVTRPDGLQQTVAYASSGGRPQPTRTVLPDGTEWVFEYDENGNRTAATDPLGATTTFTFDQRGHLAAVSDALGNVRIIETDPAGLPLVIAEADGNTTRLERDGFGRVTTITDALGATVTLTWNPDSQLASRTLPDGTTETWTYDGEGNPVEHVDAAGRITRTEFTHFDLPSAVTAPDGTTTRYAYDPELRLRQVTNPQGGTWTYDYDPAGRLVAETDYNGRTLRYDYDRAGQLTRRINGADEVVAYERDQLGNITTQRVGPAATVMTYDPLGRLLRATGPEVELVLQRDRLGRITAETLNGRTVTSGFDGLGRRITRTTPAGVETTWAYGTSARPTAITVDGHHIGIDRDVLGRETRRSVGSATLDQTWDALGQLTAQTVTIAPSAAAGNALVDRLSGAGTAPTVGDGPRVLQQRGYTYAAGGDLIGIDDRLTGARRFELDLANRITSVTGPDWSEAYTYDPMGNITRSMTGNADGERREYAGTLLTRSGRNRYRYDAQGRLVGRTTTRLSHKPETWAYEWDADDRLTGVRTPDGTRWRYLYDILGRRVAKRRLTDSGDVAEEILFAWDGTTLVEETTSVGSRSWTHDGLRPIAQLDLADDEVDARFYSIITDLVGTPTELVTPDGDLAWHARRTLWGAPGNPAETLTPLRFPGQYADSETGLSYNLHRYYDPDAGRYVSQDPLGLAPAPNPGAYVSNPTRLADPLGLSPCAPDGGEAPKALPNGPKVDATWGGTTNYKHGGEMTAIEHINYRHAYNSGFGNVSHYAENTSVSDIRHLVDDALRNGEVSPNGTNGHAIVYDTGRVIGTDPSGNPVSHLQIYVRDGRIQTAFPIGP</sequence>
<dbReference type="InterPro" id="IPR056823">
    <property type="entry name" value="TEN-like_YD-shell"/>
</dbReference>
<accession>A0A1J4N9L8</accession>
<dbReference type="PANTHER" id="PTHR32305">
    <property type="match status" value="1"/>
</dbReference>
<dbReference type="Proteomes" id="UP000033772">
    <property type="component" value="Unassembled WGS sequence"/>
</dbReference>
<evidence type="ECO:0000313" key="7">
    <source>
        <dbReference type="Proteomes" id="UP000033772"/>
    </source>
</evidence>
<dbReference type="Pfam" id="PF20148">
    <property type="entry name" value="DUF6531"/>
    <property type="match status" value="1"/>
</dbReference>
<comment type="caution">
    <text evidence="6">The sequence shown here is derived from an EMBL/GenBank/DDBJ whole genome shotgun (WGS) entry which is preliminary data.</text>
</comment>
<dbReference type="InterPro" id="IPR050708">
    <property type="entry name" value="T6SS_VgrG/RHS"/>
</dbReference>
<keyword evidence="1" id="KW-0677">Repeat</keyword>
<dbReference type="RefSeq" id="WP_052693305.1">
    <property type="nucleotide sequence ID" value="NZ_JZDQ02000007.1"/>
</dbReference>
<evidence type="ECO:0000256" key="2">
    <source>
        <dbReference type="SAM" id="MobiDB-lite"/>
    </source>
</evidence>
<dbReference type="OrthoDB" id="3795228at2"/>
<dbReference type="NCBIfam" id="TIGR03696">
    <property type="entry name" value="Rhs_assc_core"/>
    <property type="match status" value="1"/>
</dbReference>
<dbReference type="PANTHER" id="PTHR32305:SF15">
    <property type="entry name" value="PROTEIN RHSA-RELATED"/>
    <property type="match status" value="1"/>
</dbReference>
<dbReference type="NCBIfam" id="TIGR01643">
    <property type="entry name" value="YD_repeat_2x"/>
    <property type="match status" value="9"/>
</dbReference>
<gene>
    <name evidence="6" type="ORF">UG56_006620</name>
</gene>
<feature type="domain" description="Teneurin-like YD-shell" evidence="5">
    <location>
        <begin position="896"/>
        <end position="1054"/>
    </location>
</feature>
<evidence type="ECO:0008006" key="8">
    <source>
        <dbReference type="Google" id="ProtNLM"/>
    </source>
</evidence>
<dbReference type="Gene3D" id="2.180.10.10">
    <property type="entry name" value="RHS repeat-associated core"/>
    <property type="match status" value="3"/>
</dbReference>
<evidence type="ECO:0000259" key="4">
    <source>
        <dbReference type="Pfam" id="PF21725"/>
    </source>
</evidence>
<proteinExistence type="predicted"/>
<reference evidence="6" key="1">
    <citation type="submission" date="2016-10" db="EMBL/GenBank/DDBJ databases">
        <title>Draft Genome Sequence of Nocardioides luteus Strain BAFB, an Alkane-Degrading Bacterium Isolated from JP-7 Polluted Soil.</title>
        <authorList>
            <person name="Brown L."/>
            <person name="Ruiz O.N."/>
            <person name="Gunasekera T."/>
        </authorList>
    </citation>
    <scope>NUCLEOTIDE SEQUENCE [LARGE SCALE GENOMIC DNA]</scope>
    <source>
        <strain evidence="6">BAFB</strain>
    </source>
</reference>
<evidence type="ECO:0000256" key="1">
    <source>
        <dbReference type="ARBA" id="ARBA00022737"/>
    </source>
</evidence>
<feature type="region of interest" description="Disordered" evidence="2">
    <location>
        <begin position="1464"/>
        <end position="1484"/>
    </location>
</feature>
<dbReference type="InterPro" id="IPR022385">
    <property type="entry name" value="Rhs_assc_core"/>
</dbReference>
<keyword evidence="7" id="KW-1185">Reference proteome</keyword>
<dbReference type="InterPro" id="IPR049082">
    <property type="entry name" value="T7SS_signal"/>
</dbReference>
<feature type="domain" description="Teneurin-like YD-shell" evidence="5">
    <location>
        <begin position="1196"/>
        <end position="1438"/>
    </location>
</feature>
<name>A0A1J4N9L8_9ACTN</name>
<evidence type="ECO:0000259" key="3">
    <source>
        <dbReference type="Pfam" id="PF20148"/>
    </source>
</evidence>
<dbReference type="STRING" id="1844.UG56_006620"/>
<dbReference type="Pfam" id="PF25023">
    <property type="entry name" value="TEN_YD-shell"/>
    <property type="match status" value="2"/>
</dbReference>
<feature type="compositionally biased region" description="Low complexity" evidence="2">
    <location>
        <begin position="253"/>
        <end position="264"/>
    </location>
</feature>
<protein>
    <recommendedName>
        <fullName evidence="8">Type IV secretion protein Rhs</fullName>
    </recommendedName>
</protein>
<evidence type="ECO:0000259" key="5">
    <source>
        <dbReference type="Pfam" id="PF25023"/>
    </source>
</evidence>
<evidence type="ECO:0000313" key="6">
    <source>
        <dbReference type="EMBL" id="OIJ27671.1"/>
    </source>
</evidence>
<organism evidence="6 7">
    <name type="scientific">Nocardioides luteus</name>
    <dbReference type="NCBI Taxonomy" id="1844"/>
    <lineage>
        <taxon>Bacteria</taxon>
        <taxon>Bacillati</taxon>
        <taxon>Actinomycetota</taxon>
        <taxon>Actinomycetes</taxon>
        <taxon>Propionibacteriales</taxon>
        <taxon>Nocardioidaceae</taxon>
        <taxon>Nocardioides</taxon>
    </lineage>
</organism>
<dbReference type="Pfam" id="PF21725">
    <property type="entry name" value="T7SS_signal"/>
    <property type="match status" value="1"/>
</dbReference>
<dbReference type="InterPro" id="IPR031325">
    <property type="entry name" value="RHS_repeat"/>
</dbReference>
<dbReference type="SUPFAM" id="SSF69322">
    <property type="entry name" value="Tricorn protease domain 2"/>
    <property type="match status" value="1"/>
</dbReference>
<dbReference type="Pfam" id="PF05593">
    <property type="entry name" value="RHS_repeat"/>
    <property type="match status" value="4"/>
</dbReference>